<dbReference type="InterPro" id="IPR053029">
    <property type="entry name" value="RNA_pol_I-specific_init_factor"/>
</dbReference>
<dbReference type="EMBL" id="HG316457">
    <property type="protein sequence ID" value="CDF89434.1"/>
    <property type="molecule type" value="Genomic_DNA"/>
</dbReference>
<dbReference type="AlphaFoldDB" id="A0A8J2T6Y3"/>
<protein>
    <submittedName>
        <fullName evidence="2">ZYBA0S04-04236g1_1</fullName>
    </submittedName>
</protein>
<dbReference type="GO" id="GO:0017025">
    <property type="term" value="F:TBP-class protein binding"/>
    <property type="evidence" value="ECO:0007669"/>
    <property type="project" value="TreeGrafter"/>
</dbReference>
<accession>A0A8J2T6Y3</accession>
<reference evidence="3" key="1">
    <citation type="journal article" date="2013" name="Genome Announc.">
        <title>Genome sequence of the food spoilage yeast Zygosaccharomyces bailii CLIB 213(T).</title>
        <authorList>
            <person name="Galeote V."/>
            <person name="Bigey F."/>
            <person name="Devillers H."/>
            <person name="Neuveglise C."/>
            <person name="Dequin S."/>
        </authorList>
    </citation>
    <scope>NUCLEOTIDE SEQUENCE [LARGE SCALE GENOMIC DNA]</scope>
    <source>
        <strain evidence="3">CLIB 213 / ATCC 58445 / CBS 680 / CCRC 21525 / NBRC 1098 / NCYC 1416 / NRRL Y-2227</strain>
    </source>
</reference>
<dbReference type="Pfam" id="PF04090">
    <property type="entry name" value="Rrn11"/>
    <property type="match status" value="1"/>
</dbReference>
<dbReference type="GO" id="GO:0001181">
    <property type="term" value="F:RNA polymerase I general transcription initiation factor activity"/>
    <property type="evidence" value="ECO:0007669"/>
    <property type="project" value="InterPro"/>
</dbReference>
<dbReference type="InterPro" id="IPR007224">
    <property type="entry name" value="TIF_Rrn11"/>
</dbReference>
<sequence length="444" mass="51832">MFEIPVVSISKRTRTSRKLKYQYINNLTRKYDSINGISSSHRGLPTPENSATEISENEEAVERKKKRTRRRWKSIIGDSYSDSESDEDLTMDDTDNEERKFYKRYEKPQATFEKWHRGPKRRIPIQRNRITYSTLKRIQKYGSREVENSRAIASKSSKIYFDAVSQGYQVFDPTYGRANTFQLKHIDTLTGLLHLNVSRKKWVLAYKCFALLIRIPGVDVRTLWGLGERILAEKQPTRSLEFLQWMSNVYSSKLPFVEDINYRMAPVFTKGSKTHTPKYTTVWLWECLVRYANELEDPEMEQNAENNLQSLMERISEMVLGPPYMDDPEVWFIYALCHMVKADVLSQRFNPNITGSLRDIASSQIIQHVQCTKSYLQRCSEKGDFGYPKRYIGKRLAAFEARLNPVEDGGYYIPDQEPGENDGFELYPENMDTQSVDFEMSSSD</sequence>
<evidence type="ECO:0000256" key="1">
    <source>
        <dbReference type="SAM" id="MobiDB-lite"/>
    </source>
</evidence>
<organism evidence="2 3">
    <name type="scientific">Zygosaccharomyces bailii (strain CLIB 213 / ATCC 58445 / CBS 680 / BCRC 21525 / NBRC 1098 / NCYC 1416 / NRRL Y-2227)</name>
    <dbReference type="NCBI Taxonomy" id="1333698"/>
    <lineage>
        <taxon>Eukaryota</taxon>
        <taxon>Fungi</taxon>
        <taxon>Dikarya</taxon>
        <taxon>Ascomycota</taxon>
        <taxon>Saccharomycotina</taxon>
        <taxon>Saccharomycetes</taxon>
        <taxon>Saccharomycetales</taxon>
        <taxon>Saccharomycetaceae</taxon>
        <taxon>Zygosaccharomyces</taxon>
    </lineage>
</organism>
<dbReference type="PANTHER" id="PTHR28244:SF1">
    <property type="entry name" value="RNA POLYMERASE I-SPECIFIC TRANSCRIPTION INITIATION FACTOR RRN11"/>
    <property type="match status" value="1"/>
</dbReference>
<dbReference type="PANTHER" id="PTHR28244">
    <property type="entry name" value="RNA POLYMERASE I-SPECIFIC TRANSCRIPTION INITIATION FACTOR RRN11"/>
    <property type="match status" value="1"/>
</dbReference>
<name>A0A8J2T6Y3_ZYGB2</name>
<evidence type="ECO:0000313" key="2">
    <source>
        <dbReference type="EMBL" id="CDF89434.1"/>
    </source>
</evidence>
<dbReference type="GO" id="GO:0070860">
    <property type="term" value="C:RNA polymerase I core factor complex"/>
    <property type="evidence" value="ECO:0007669"/>
    <property type="project" value="TreeGrafter"/>
</dbReference>
<keyword evidence="3" id="KW-1185">Reference proteome</keyword>
<dbReference type="GO" id="GO:0001164">
    <property type="term" value="F:RNA polymerase I core promoter sequence-specific DNA binding"/>
    <property type="evidence" value="ECO:0007669"/>
    <property type="project" value="InterPro"/>
</dbReference>
<dbReference type="OrthoDB" id="2159786at2759"/>
<feature type="compositionally biased region" description="Polar residues" evidence="1">
    <location>
        <begin position="36"/>
        <end position="54"/>
    </location>
</feature>
<gene>
    <name evidence="2" type="ORF">BN860_04236g</name>
</gene>
<dbReference type="GO" id="GO:0042790">
    <property type="term" value="P:nucleolar large rRNA transcription by RNA polymerase I"/>
    <property type="evidence" value="ECO:0007669"/>
    <property type="project" value="TreeGrafter"/>
</dbReference>
<proteinExistence type="predicted"/>
<evidence type="ECO:0000313" key="3">
    <source>
        <dbReference type="Proteomes" id="UP000019375"/>
    </source>
</evidence>
<dbReference type="Proteomes" id="UP000019375">
    <property type="component" value="Unassembled WGS sequence"/>
</dbReference>
<feature type="region of interest" description="Disordered" evidence="1">
    <location>
        <begin position="36"/>
        <end position="68"/>
    </location>
</feature>